<evidence type="ECO:0000313" key="14">
    <source>
        <dbReference type="EMBL" id="SPR00814.1"/>
    </source>
</evidence>
<keyword evidence="15" id="KW-1185">Reference proteome</keyword>
<dbReference type="Proteomes" id="UP000290189">
    <property type="component" value="Unassembled WGS sequence"/>
</dbReference>
<dbReference type="EMBL" id="CDSF01000086">
    <property type="protein sequence ID" value="CEO98679.1"/>
    <property type="molecule type" value="Genomic_DNA"/>
</dbReference>
<evidence type="ECO:0000313" key="16">
    <source>
        <dbReference type="Proteomes" id="UP000290189"/>
    </source>
</evidence>
<proteinExistence type="predicted"/>
<reference evidence="14 16" key="2">
    <citation type="submission" date="2018-03" db="EMBL/GenBank/DDBJ databases">
        <authorList>
            <person name="Fogelqvist J."/>
        </authorList>
    </citation>
    <scope>NUCLEOTIDE SEQUENCE [LARGE SCALE GENOMIC DNA]</scope>
</reference>
<sequence length="493" mass="54917">MDRRRGLPILILIACLIVFQFAVLGMLYLPISQWSDEPIAQRQAGDVVVDVGLRDKYHLASIPDDDARSCESGVGVTALERWDRLAKTFIANSGNDEAPRLTCRVTRLPHQPIATQPHTICNATRIVLDRSFMTPADCPKHRPGYMCDPLPTFEHYSTGALSFPNAIRLPAFTIDQFPADHLRDMFDSVGVADRHDGAGEHVIDGFVLVVTRERGEHLNLFHSATDWFNAFMAMVVLDLPPSTTSVLIMDSHPQSPLDIVWDAAFSRSRRTMRIRQSPDRMLIQNAVFVPPGYSSFFYRHNTDPDDDCQVGTGGVALYDAFSRHILSGFGVTRRQARTSSVRVLMVVRKPYLPSHPRMGRQIDNEAALVSALDSIPGIVVDVVDFAGLDFEEQLRRVSASDVMIGMHGAGLTHALWLPVGGALLEIRPKPSMGWYCFRHMAKYAGLHYDALVNRHFPAGYREDAHGDYTTVDVAELTSIVESLLSRVRSSPAR</sequence>
<geneLocation type="mitochondrion" evidence="14"/>
<keyword evidence="11" id="KW-0812">Transmembrane</keyword>
<keyword evidence="6" id="KW-0325">Glycoprotein</keyword>
<comment type="catalytic activity">
    <reaction evidence="10">
        <text>L-threonyl-[protein] + UDP-N-acetyl-alpha-D-glucosamine = 3-O-(N-acetyl-beta-D-glucosaminyl)-L-threonyl-[protein] + UDP + H(+)</text>
        <dbReference type="Rhea" id="RHEA:48908"/>
        <dbReference type="Rhea" id="RHEA-COMP:11060"/>
        <dbReference type="Rhea" id="RHEA-COMP:12252"/>
        <dbReference type="ChEBI" id="CHEBI:15378"/>
        <dbReference type="ChEBI" id="CHEBI:30013"/>
        <dbReference type="ChEBI" id="CHEBI:57705"/>
        <dbReference type="ChEBI" id="CHEBI:58223"/>
        <dbReference type="ChEBI" id="CHEBI:90840"/>
        <dbReference type="EC" id="2.4.1.255"/>
    </reaction>
</comment>
<dbReference type="OMA" id="CERKESH"/>
<accession>A0A0G4IU64</accession>
<dbReference type="InterPro" id="IPR049625">
    <property type="entry name" value="Glyco_transf_61_cat"/>
</dbReference>
<evidence type="ECO:0000256" key="3">
    <source>
        <dbReference type="ARBA" id="ARBA00022679"/>
    </source>
</evidence>
<dbReference type="Proteomes" id="UP000039324">
    <property type="component" value="Unassembled WGS sequence"/>
</dbReference>
<dbReference type="AlphaFoldDB" id="A0A0G4IU64"/>
<dbReference type="EC" id="2.4.1.255" evidence="1"/>
<evidence type="ECO:0000256" key="7">
    <source>
        <dbReference type="ARBA" id="ARBA00040944"/>
    </source>
</evidence>
<name>A0A0G4IU64_PLABS</name>
<dbReference type="PANTHER" id="PTHR20961">
    <property type="entry name" value="GLYCOSYLTRANSFERASE"/>
    <property type="match status" value="1"/>
</dbReference>
<keyword evidence="11" id="KW-0472">Membrane</keyword>
<feature type="domain" description="Glycosyltransferase 61 catalytic" evidence="12">
    <location>
        <begin position="342"/>
        <end position="420"/>
    </location>
</feature>
<dbReference type="PANTHER" id="PTHR20961:SF148">
    <property type="entry name" value="EGF DOMAIN-SPECIFIC O-LINKED N-ACETYLGLUCOSAMINE TRANSFERASE"/>
    <property type="match status" value="1"/>
</dbReference>
<dbReference type="OrthoDB" id="529273at2759"/>
<evidence type="ECO:0000313" key="13">
    <source>
        <dbReference type="EMBL" id="CEO98679.1"/>
    </source>
</evidence>
<evidence type="ECO:0000256" key="2">
    <source>
        <dbReference type="ARBA" id="ARBA00022676"/>
    </source>
</evidence>
<evidence type="ECO:0000256" key="11">
    <source>
        <dbReference type="SAM" id="Phobius"/>
    </source>
</evidence>
<keyword evidence="3" id="KW-0808">Transferase</keyword>
<evidence type="ECO:0000256" key="1">
    <source>
        <dbReference type="ARBA" id="ARBA00011970"/>
    </source>
</evidence>
<keyword evidence="11" id="KW-1133">Transmembrane helix</keyword>
<keyword evidence="5" id="KW-0256">Endoplasmic reticulum</keyword>
<evidence type="ECO:0000256" key="6">
    <source>
        <dbReference type="ARBA" id="ARBA00023180"/>
    </source>
</evidence>
<feature type="transmembrane region" description="Helical" evidence="11">
    <location>
        <begin position="7"/>
        <end position="29"/>
    </location>
</feature>
<keyword evidence="14" id="KW-0496">Mitochondrion</keyword>
<keyword evidence="2" id="KW-0328">Glycosyltransferase</keyword>
<dbReference type="STRING" id="37360.A0A0G4IU64"/>
<dbReference type="EMBL" id="OVEO01000015">
    <property type="protein sequence ID" value="SPR00814.1"/>
    <property type="molecule type" value="Genomic_DNA"/>
</dbReference>
<dbReference type="GO" id="GO:0097363">
    <property type="term" value="F:protein O-acetylglucosaminyltransferase activity"/>
    <property type="evidence" value="ECO:0007669"/>
    <property type="project" value="UniProtKB-EC"/>
</dbReference>
<evidence type="ECO:0000256" key="8">
    <source>
        <dbReference type="ARBA" id="ARBA00042574"/>
    </source>
</evidence>
<reference evidence="13 15" key="1">
    <citation type="submission" date="2015-02" db="EMBL/GenBank/DDBJ databases">
        <authorList>
            <person name="Chooi Y.-H."/>
        </authorList>
    </citation>
    <scope>NUCLEOTIDE SEQUENCE [LARGE SCALE GENOMIC DNA]</scope>
    <source>
        <strain evidence="13">E3</strain>
    </source>
</reference>
<dbReference type="InterPro" id="IPR007657">
    <property type="entry name" value="Glycosyltransferase_61"/>
</dbReference>
<organism evidence="13 15">
    <name type="scientific">Plasmodiophora brassicae</name>
    <name type="common">Clubroot disease agent</name>
    <dbReference type="NCBI Taxonomy" id="37360"/>
    <lineage>
        <taxon>Eukaryota</taxon>
        <taxon>Sar</taxon>
        <taxon>Rhizaria</taxon>
        <taxon>Endomyxa</taxon>
        <taxon>Phytomyxea</taxon>
        <taxon>Plasmodiophorida</taxon>
        <taxon>Plasmodiophoridae</taxon>
        <taxon>Plasmodiophora</taxon>
    </lineage>
</organism>
<keyword evidence="4" id="KW-0732">Signal</keyword>
<protein>
    <recommendedName>
        <fullName evidence="7">EGF domain-specific O-linked N-acetylglucosamine transferase</fullName>
        <ecNumber evidence="1">2.4.1.255</ecNumber>
    </recommendedName>
    <alternativeName>
        <fullName evidence="8">Extracellular O-linked N-acetylglucosamine transferase</fullName>
    </alternativeName>
</protein>
<dbReference type="Pfam" id="PF04577">
    <property type="entry name" value="Glyco_transf_61"/>
    <property type="match status" value="1"/>
</dbReference>
<evidence type="ECO:0000256" key="4">
    <source>
        <dbReference type="ARBA" id="ARBA00022729"/>
    </source>
</evidence>
<gene>
    <name evidence="13" type="ORF">PBRA_006793</name>
    <name evidence="14" type="ORF">PLBR_LOCUS8029</name>
</gene>
<evidence type="ECO:0000256" key="9">
    <source>
        <dbReference type="ARBA" id="ARBA00048317"/>
    </source>
</evidence>
<evidence type="ECO:0000256" key="10">
    <source>
        <dbReference type="ARBA" id="ARBA00049432"/>
    </source>
</evidence>
<comment type="catalytic activity">
    <reaction evidence="9">
        <text>L-seryl-[protein] + UDP-N-acetyl-alpha-D-glucosamine = 3-O-(N-acetyl-beta-D-glucosaminyl)-L-seryl-[protein] + UDP + H(+)</text>
        <dbReference type="Rhea" id="RHEA:48904"/>
        <dbReference type="Rhea" id="RHEA-COMP:9863"/>
        <dbReference type="Rhea" id="RHEA-COMP:12251"/>
        <dbReference type="ChEBI" id="CHEBI:15378"/>
        <dbReference type="ChEBI" id="CHEBI:29999"/>
        <dbReference type="ChEBI" id="CHEBI:57705"/>
        <dbReference type="ChEBI" id="CHEBI:58223"/>
        <dbReference type="ChEBI" id="CHEBI:90838"/>
        <dbReference type="EC" id="2.4.1.255"/>
    </reaction>
</comment>
<evidence type="ECO:0000256" key="5">
    <source>
        <dbReference type="ARBA" id="ARBA00022824"/>
    </source>
</evidence>
<evidence type="ECO:0000259" key="12">
    <source>
        <dbReference type="Pfam" id="PF04577"/>
    </source>
</evidence>
<evidence type="ECO:0000313" key="15">
    <source>
        <dbReference type="Proteomes" id="UP000039324"/>
    </source>
</evidence>